<dbReference type="GO" id="GO:0005031">
    <property type="term" value="F:tumor necrosis factor receptor activity"/>
    <property type="evidence" value="ECO:0007669"/>
    <property type="project" value="InterPro"/>
</dbReference>
<evidence type="ECO:0000313" key="4">
    <source>
        <dbReference type="EMBL" id="JAV41448.1"/>
    </source>
</evidence>
<dbReference type="GO" id="GO:0043066">
    <property type="term" value="P:negative regulation of apoptotic process"/>
    <property type="evidence" value="ECO:0007669"/>
    <property type="project" value="InterPro"/>
</dbReference>
<dbReference type="CTD" id="8784"/>
<dbReference type="Gene3D" id="2.10.50.10">
    <property type="entry name" value="Tumor Necrosis Factor Receptor, subunit A, domain 2"/>
    <property type="match status" value="1"/>
</dbReference>
<dbReference type="AlphaFoldDB" id="A0A250YCU6"/>
<dbReference type="Ensembl" id="ENSCCNT00000014344.1">
    <property type="protein sequence ID" value="ENSCCNP00000010949.1"/>
    <property type="gene ID" value="ENSCCNG00000011366.1"/>
</dbReference>
<dbReference type="EMBL" id="GFFW01003340">
    <property type="protein sequence ID" value="JAV41448.1"/>
    <property type="molecule type" value="Transcribed_RNA"/>
</dbReference>
<feature type="signal peptide" evidence="2">
    <location>
        <begin position="1"/>
        <end position="25"/>
    </location>
</feature>
<reference evidence="5" key="2">
    <citation type="submission" date="2023-09" db="UniProtKB">
        <authorList>
            <consortium name="Ensembl"/>
        </authorList>
    </citation>
    <scope>IDENTIFICATION</scope>
</reference>
<dbReference type="InterPro" id="IPR053107">
    <property type="entry name" value="TNFRSF18"/>
</dbReference>
<dbReference type="InterPro" id="IPR022318">
    <property type="entry name" value="TNFR_18"/>
</dbReference>
<keyword evidence="6" id="KW-1185">Reference proteome</keyword>
<evidence type="ECO:0000256" key="1">
    <source>
        <dbReference type="SAM" id="Phobius"/>
    </source>
</evidence>
<accession>A0A250YCU6</accession>
<dbReference type="OrthoDB" id="9374769at2759"/>
<dbReference type="InterPro" id="IPR001368">
    <property type="entry name" value="TNFR/NGFR_Cys_rich_reg"/>
</dbReference>
<dbReference type="GeneID" id="109681050"/>
<feature type="domain" description="TNFR-Cys" evidence="3">
    <location>
        <begin position="28"/>
        <end position="68"/>
    </location>
</feature>
<dbReference type="PANTHER" id="PTHR47388:SF1">
    <property type="entry name" value="TUMOR NECROSIS FACTOR RECEPTOR SUPERFAMILY MEMBER 18"/>
    <property type="match status" value="1"/>
</dbReference>
<dbReference type="PROSITE" id="PS00652">
    <property type="entry name" value="TNFR_NGFR_1"/>
    <property type="match status" value="1"/>
</dbReference>
<evidence type="ECO:0000259" key="3">
    <source>
        <dbReference type="PROSITE" id="PS00652"/>
    </source>
</evidence>
<dbReference type="GO" id="GO:0009897">
    <property type="term" value="C:external side of plasma membrane"/>
    <property type="evidence" value="ECO:0007669"/>
    <property type="project" value="TreeGrafter"/>
</dbReference>
<feature type="chain" id="PRO_5044570866" evidence="2">
    <location>
        <begin position="26"/>
        <end position="228"/>
    </location>
</feature>
<proteinExistence type="predicted"/>
<dbReference type="InterPro" id="IPR034018">
    <property type="entry name" value="TNFRSF18_N"/>
</dbReference>
<dbReference type="KEGG" id="ccan:109681050"/>
<dbReference type="PANTHER" id="PTHR47388">
    <property type="entry name" value="TUMOR NECROSIS FACTOR RECEPTOR SUPERFAMILY MEMBER 18"/>
    <property type="match status" value="1"/>
</dbReference>
<gene>
    <name evidence="4" type="primary">TNFRSF18</name>
    <name evidence="5 7" type="synonym">Tnfrsf18</name>
</gene>
<name>A0A250YCU6_CASCN</name>
<organism evidence="4">
    <name type="scientific">Castor canadensis</name>
    <name type="common">American beaver</name>
    <dbReference type="NCBI Taxonomy" id="51338"/>
    <lineage>
        <taxon>Eukaryota</taxon>
        <taxon>Metazoa</taxon>
        <taxon>Chordata</taxon>
        <taxon>Craniata</taxon>
        <taxon>Vertebrata</taxon>
        <taxon>Euteleostomi</taxon>
        <taxon>Mammalia</taxon>
        <taxon>Eutheria</taxon>
        <taxon>Euarchontoglires</taxon>
        <taxon>Glires</taxon>
        <taxon>Rodentia</taxon>
        <taxon>Castorimorpha</taxon>
        <taxon>Castoridae</taxon>
        <taxon>Castor</taxon>
    </lineage>
</organism>
<sequence>MGAQMALCGVALLCALGLSQRPVKGASCRPGHFLRGSGTDQRCCHSCTPDEETCPEGDCMCIQPEFHCEDPQCTICKHHPCPPGQEARPHGNFKFGFECVDCAVGTFSTGREGRCRPWADCAQFGFLTMFPGNKTHNAVCILEPLPTEPHGQLTIMFLAVAICILVLTTAQLSLHIWQLRKQRMWSRETQPFLEVPLPPAEDACSCQFPEEERGERLEEKGRLGDRWM</sequence>
<dbReference type="Proteomes" id="UP001732720">
    <property type="component" value="Chromosome 7"/>
</dbReference>
<keyword evidence="1" id="KW-0472">Membrane</keyword>
<reference evidence="7" key="3">
    <citation type="submission" date="2025-04" db="UniProtKB">
        <authorList>
            <consortium name="RefSeq"/>
        </authorList>
    </citation>
    <scope>IDENTIFICATION</scope>
    <source>
        <tissue evidence="7">Leukocyte</tissue>
    </source>
</reference>
<dbReference type="GO" id="GO:0045785">
    <property type="term" value="P:positive regulation of cell adhesion"/>
    <property type="evidence" value="ECO:0007669"/>
    <property type="project" value="TreeGrafter"/>
</dbReference>
<dbReference type="PRINTS" id="PR01968">
    <property type="entry name" value="TNFACTORR18"/>
</dbReference>
<keyword evidence="4 7" id="KW-0675">Receptor</keyword>
<keyword evidence="1" id="KW-0812">Transmembrane</keyword>
<keyword evidence="1" id="KW-1133">Transmembrane helix</keyword>
<protein>
    <submittedName>
        <fullName evidence="4 7">Tumor necrosis factor receptor superfamily member 18</fullName>
    </submittedName>
</protein>
<evidence type="ECO:0000313" key="5">
    <source>
        <dbReference type="Ensembl" id="ENSCCNP00000010949.1"/>
    </source>
</evidence>
<evidence type="ECO:0000256" key="2">
    <source>
        <dbReference type="SAM" id="SignalP"/>
    </source>
</evidence>
<reference evidence="4" key="1">
    <citation type="journal article" date="2017" name="G3 (Bethesda)">
        <title>De Novo Genome and Transcriptome Assembly of the Canadian Beaver (Castor canadensis).</title>
        <authorList>
            <person name="Lok S."/>
            <person name="Paton T.A."/>
            <person name="Wang Z."/>
            <person name="Kaur G."/>
            <person name="Walker S."/>
            <person name="Yuen R.K."/>
            <person name="Sung W.W."/>
            <person name="Whitney J."/>
            <person name="Buchanan J.A."/>
            <person name="Trost B."/>
            <person name="Singh N."/>
            <person name="Apresto B."/>
            <person name="Chen N."/>
            <person name="Coole M."/>
            <person name="Dawson T.J."/>
            <person name="Ho K.Y."/>
            <person name="Hu Z."/>
            <person name="Pullenayegum S."/>
            <person name="Samler K."/>
            <person name="Shipstone A."/>
            <person name="Tsoi F."/>
            <person name="Wang T."/>
            <person name="Pereira S.L."/>
            <person name="Rostami P."/>
            <person name="Ryan C.A."/>
            <person name="Tong A.H."/>
            <person name="Ng K."/>
            <person name="Sundaravadanam Y."/>
            <person name="Simpson J.T."/>
            <person name="Lim B.K."/>
            <person name="Engstrom M.D."/>
            <person name="Dutton C.J."/>
            <person name="Kerr K.C."/>
            <person name="Franke M."/>
            <person name="Rapley W."/>
            <person name="Wintle R.F."/>
            <person name="Scherer S.W."/>
        </authorList>
    </citation>
    <scope>NUCLEOTIDE SEQUENCE</scope>
    <source>
        <strain evidence="4">Ward</strain>
        <tissue evidence="4">Leukocyte</tissue>
    </source>
</reference>
<evidence type="ECO:0000313" key="7">
    <source>
        <dbReference type="RefSeq" id="XP_020011224.1"/>
    </source>
</evidence>
<dbReference type="RefSeq" id="XP_020011224.1">
    <property type="nucleotide sequence ID" value="XM_020155635.1"/>
</dbReference>
<evidence type="ECO:0000313" key="6">
    <source>
        <dbReference type="Proteomes" id="UP001732720"/>
    </source>
</evidence>
<dbReference type="CDD" id="cd13417">
    <property type="entry name" value="TNFRSF18"/>
    <property type="match status" value="1"/>
</dbReference>
<feature type="transmembrane region" description="Helical" evidence="1">
    <location>
        <begin position="155"/>
        <end position="177"/>
    </location>
</feature>
<keyword evidence="2" id="KW-0732">Signal</keyword>